<protein>
    <submittedName>
        <fullName evidence="2">Uncharacterized protein</fullName>
    </submittedName>
</protein>
<evidence type="ECO:0000313" key="3">
    <source>
        <dbReference type="Proteomes" id="UP000095038"/>
    </source>
</evidence>
<sequence>AFPIPDLRFEHSFRNALNKYAAAEAAKKAKIQKQNLSLQAADNIEPIPVITPSIILYAIVKDQMLMPLVQGFAMAMLLLSVKPWLVAITNHGKKWGISVKNL</sequence>
<gene>
    <name evidence="2" type="ORF">ASCRUDRAFT_19942</name>
</gene>
<dbReference type="GO" id="GO:0000423">
    <property type="term" value="P:mitophagy"/>
    <property type="evidence" value="ECO:0007669"/>
    <property type="project" value="InterPro"/>
</dbReference>
<evidence type="ECO:0000256" key="1">
    <source>
        <dbReference type="SAM" id="Phobius"/>
    </source>
</evidence>
<dbReference type="OrthoDB" id="2430343at2759"/>
<keyword evidence="1" id="KW-0472">Membrane</keyword>
<dbReference type="PANTHER" id="PTHR38699">
    <property type="entry name" value="CHROMOSOME 1, WHOLE GENOME SHOTGUN SEQUENCE"/>
    <property type="match status" value="1"/>
</dbReference>
<keyword evidence="1" id="KW-1133">Transmembrane helix</keyword>
<feature type="transmembrane region" description="Helical" evidence="1">
    <location>
        <begin position="64"/>
        <end position="85"/>
    </location>
</feature>
<accession>A0A1D2VJH1</accession>
<dbReference type="GO" id="GO:0140580">
    <property type="term" value="F:mitochondrion autophagosome adaptor activity"/>
    <property type="evidence" value="ECO:0007669"/>
    <property type="project" value="InterPro"/>
</dbReference>
<organism evidence="2 3">
    <name type="scientific">Ascoidea rubescens DSM 1968</name>
    <dbReference type="NCBI Taxonomy" id="1344418"/>
    <lineage>
        <taxon>Eukaryota</taxon>
        <taxon>Fungi</taxon>
        <taxon>Dikarya</taxon>
        <taxon>Ascomycota</taxon>
        <taxon>Saccharomycotina</taxon>
        <taxon>Saccharomycetes</taxon>
        <taxon>Ascoideaceae</taxon>
        <taxon>Ascoidea</taxon>
    </lineage>
</organism>
<keyword evidence="3" id="KW-1185">Reference proteome</keyword>
<feature type="non-terminal residue" evidence="2">
    <location>
        <position position="102"/>
    </location>
</feature>
<keyword evidence="1" id="KW-0812">Transmembrane</keyword>
<dbReference type="STRING" id="1344418.A0A1D2VJH1"/>
<reference evidence="3" key="1">
    <citation type="submission" date="2016-05" db="EMBL/GenBank/DDBJ databases">
        <title>Comparative genomics of biotechnologically important yeasts.</title>
        <authorList>
            <consortium name="DOE Joint Genome Institute"/>
            <person name="Riley R."/>
            <person name="Haridas S."/>
            <person name="Wolfe K.H."/>
            <person name="Lopes M.R."/>
            <person name="Hittinger C.T."/>
            <person name="Goker M."/>
            <person name="Salamov A."/>
            <person name="Wisecaver J."/>
            <person name="Long T.M."/>
            <person name="Aerts A.L."/>
            <person name="Barry K."/>
            <person name="Choi C."/>
            <person name="Clum A."/>
            <person name="Coughlan A.Y."/>
            <person name="Deshpande S."/>
            <person name="Douglass A.P."/>
            <person name="Hanson S.J."/>
            <person name="Klenk H.-P."/>
            <person name="Labutti K."/>
            <person name="Lapidus A."/>
            <person name="Lindquist E."/>
            <person name="Lipzen A."/>
            <person name="Meier-Kolthoff J.P."/>
            <person name="Ohm R.A."/>
            <person name="Otillar R.P."/>
            <person name="Pangilinan J."/>
            <person name="Peng Y."/>
            <person name="Rokas A."/>
            <person name="Rosa C.A."/>
            <person name="Scheuner C."/>
            <person name="Sibirny A.A."/>
            <person name="Slot J.C."/>
            <person name="Stielow J.B."/>
            <person name="Sun H."/>
            <person name="Kurtzman C.P."/>
            <person name="Blackwell M."/>
            <person name="Grigoriev I.V."/>
            <person name="Jeffries T.W."/>
        </authorList>
    </citation>
    <scope>NUCLEOTIDE SEQUENCE [LARGE SCALE GENOMIC DNA]</scope>
    <source>
        <strain evidence="3">DSM 1968</strain>
    </source>
</reference>
<dbReference type="GeneID" id="30963247"/>
<feature type="non-terminal residue" evidence="2">
    <location>
        <position position="1"/>
    </location>
</feature>
<dbReference type="PANTHER" id="PTHR38699:SF1">
    <property type="entry name" value="MITOPHAGY RECEPTOR ATG43"/>
    <property type="match status" value="1"/>
</dbReference>
<proteinExistence type="predicted"/>
<dbReference type="EMBL" id="KV454478">
    <property type="protein sequence ID" value="ODV61762.1"/>
    <property type="molecule type" value="Genomic_DNA"/>
</dbReference>
<dbReference type="RefSeq" id="XP_020048069.1">
    <property type="nucleotide sequence ID" value="XM_020189611.1"/>
</dbReference>
<dbReference type="Proteomes" id="UP000095038">
    <property type="component" value="Unassembled WGS sequence"/>
</dbReference>
<dbReference type="InterPro" id="IPR013898">
    <property type="entry name" value="Atg43"/>
</dbReference>
<dbReference type="AlphaFoldDB" id="A0A1D2VJH1"/>
<name>A0A1D2VJH1_9ASCO</name>
<dbReference type="InParanoid" id="A0A1D2VJH1"/>
<evidence type="ECO:0000313" key="2">
    <source>
        <dbReference type="EMBL" id="ODV61762.1"/>
    </source>
</evidence>